<sequence length="68" mass="7231">MELGSRNSVEVRRRQEPELMSLAMAMSEADGFGGEVRHAACEEARTAISGVVACETPGKCGATIQGYK</sequence>
<gene>
    <name evidence="1" type="ORF">PanWU01x14_014630</name>
</gene>
<organism evidence="1 2">
    <name type="scientific">Parasponia andersonii</name>
    <name type="common">Sponia andersonii</name>
    <dbReference type="NCBI Taxonomy" id="3476"/>
    <lineage>
        <taxon>Eukaryota</taxon>
        <taxon>Viridiplantae</taxon>
        <taxon>Streptophyta</taxon>
        <taxon>Embryophyta</taxon>
        <taxon>Tracheophyta</taxon>
        <taxon>Spermatophyta</taxon>
        <taxon>Magnoliopsida</taxon>
        <taxon>eudicotyledons</taxon>
        <taxon>Gunneridae</taxon>
        <taxon>Pentapetalae</taxon>
        <taxon>rosids</taxon>
        <taxon>fabids</taxon>
        <taxon>Rosales</taxon>
        <taxon>Cannabaceae</taxon>
        <taxon>Parasponia</taxon>
    </lineage>
</organism>
<keyword evidence="2" id="KW-1185">Reference proteome</keyword>
<dbReference type="AlphaFoldDB" id="A0A2P5E092"/>
<dbReference type="EMBL" id="JXTB01000006">
    <property type="protein sequence ID" value="PON78962.1"/>
    <property type="molecule type" value="Genomic_DNA"/>
</dbReference>
<reference evidence="2" key="1">
    <citation type="submission" date="2016-06" db="EMBL/GenBank/DDBJ databases">
        <title>Parallel loss of symbiosis genes in relatives of nitrogen-fixing non-legume Parasponia.</title>
        <authorList>
            <person name="Van Velzen R."/>
            <person name="Holmer R."/>
            <person name="Bu F."/>
            <person name="Rutten L."/>
            <person name="Van Zeijl A."/>
            <person name="Liu W."/>
            <person name="Santuari L."/>
            <person name="Cao Q."/>
            <person name="Sharma T."/>
            <person name="Shen D."/>
            <person name="Roswanjaya Y."/>
            <person name="Wardhani T."/>
            <person name="Kalhor M.S."/>
            <person name="Jansen J."/>
            <person name="Van den Hoogen J."/>
            <person name="Gungor B."/>
            <person name="Hartog M."/>
            <person name="Hontelez J."/>
            <person name="Verver J."/>
            <person name="Yang W.-C."/>
            <person name="Schijlen E."/>
            <person name="Repin R."/>
            <person name="Schilthuizen M."/>
            <person name="Schranz E."/>
            <person name="Heidstra R."/>
            <person name="Miyata K."/>
            <person name="Fedorova E."/>
            <person name="Kohlen W."/>
            <person name="Bisseling T."/>
            <person name="Smit S."/>
            <person name="Geurts R."/>
        </authorList>
    </citation>
    <scope>NUCLEOTIDE SEQUENCE [LARGE SCALE GENOMIC DNA]</scope>
    <source>
        <strain evidence="2">cv. WU1-14</strain>
    </source>
</reference>
<comment type="caution">
    <text evidence="1">The sequence shown here is derived from an EMBL/GenBank/DDBJ whole genome shotgun (WGS) entry which is preliminary data.</text>
</comment>
<evidence type="ECO:0000313" key="2">
    <source>
        <dbReference type="Proteomes" id="UP000237105"/>
    </source>
</evidence>
<evidence type="ECO:0000313" key="1">
    <source>
        <dbReference type="EMBL" id="PON78962.1"/>
    </source>
</evidence>
<dbReference type="Proteomes" id="UP000237105">
    <property type="component" value="Unassembled WGS sequence"/>
</dbReference>
<protein>
    <submittedName>
        <fullName evidence="1">Uncharacterized protein</fullName>
    </submittedName>
</protein>
<proteinExistence type="predicted"/>
<name>A0A2P5E092_PARAD</name>
<accession>A0A2P5E092</accession>